<reference evidence="2 3" key="1">
    <citation type="journal article" date="2021" name="Elife">
        <title>Chloroplast acquisition without the gene transfer in kleptoplastic sea slugs, Plakobranchus ocellatus.</title>
        <authorList>
            <person name="Maeda T."/>
            <person name="Takahashi S."/>
            <person name="Yoshida T."/>
            <person name="Shimamura S."/>
            <person name="Takaki Y."/>
            <person name="Nagai Y."/>
            <person name="Toyoda A."/>
            <person name="Suzuki Y."/>
            <person name="Arimoto A."/>
            <person name="Ishii H."/>
            <person name="Satoh N."/>
            <person name="Nishiyama T."/>
            <person name="Hasebe M."/>
            <person name="Maruyama T."/>
            <person name="Minagawa J."/>
            <person name="Obokata J."/>
            <person name="Shigenobu S."/>
        </authorList>
    </citation>
    <scope>NUCLEOTIDE SEQUENCE [LARGE SCALE GENOMIC DNA]</scope>
</reference>
<evidence type="ECO:0000313" key="3">
    <source>
        <dbReference type="Proteomes" id="UP000762676"/>
    </source>
</evidence>
<evidence type="ECO:0000313" key="2">
    <source>
        <dbReference type="EMBL" id="GFS02741.1"/>
    </source>
</evidence>
<dbReference type="GO" id="GO:0005634">
    <property type="term" value="C:nucleus"/>
    <property type="evidence" value="ECO:0007669"/>
    <property type="project" value="TreeGrafter"/>
</dbReference>
<dbReference type="PANTHER" id="PTHR19303:SF73">
    <property type="entry name" value="PROTEIN PDC2"/>
    <property type="match status" value="1"/>
</dbReference>
<sequence>MFQGIEKTASSYDANKSAWMTSTIFDTWLRDFHRTMALRGRKVVMIVDNCAAHPHVQNLTLTELVFLPPNVTSNYNLVTWVSLTT</sequence>
<dbReference type="Pfam" id="PF03184">
    <property type="entry name" value="DDE_1"/>
    <property type="match status" value="1"/>
</dbReference>
<dbReference type="GO" id="GO:0003677">
    <property type="term" value="F:DNA binding"/>
    <property type="evidence" value="ECO:0007669"/>
    <property type="project" value="TreeGrafter"/>
</dbReference>
<evidence type="ECO:0000259" key="1">
    <source>
        <dbReference type="Pfam" id="PF03184"/>
    </source>
</evidence>
<proteinExistence type="predicted"/>
<feature type="domain" description="DDE-1" evidence="1">
    <location>
        <begin position="7"/>
        <end position="76"/>
    </location>
</feature>
<dbReference type="AlphaFoldDB" id="A0AAV4I182"/>
<dbReference type="InterPro" id="IPR004875">
    <property type="entry name" value="DDE_SF_endonuclease_dom"/>
</dbReference>
<protein>
    <submittedName>
        <fullName evidence="2">Tigger transposable element-derived protein 4</fullName>
    </submittedName>
</protein>
<name>A0AAV4I182_9GAST</name>
<keyword evidence="3" id="KW-1185">Reference proteome</keyword>
<dbReference type="EMBL" id="BMAT01002246">
    <property type="protein sequence ID" value="GFS02741.1"/>
    <property type="molecule type" value="Genomic_DNA"/>
</dbReference>
<comment type="caution">
    <text evidence="2">The sequence shown here is derived from an EMBL/GenBank/DDBJ whole genome shotgun (WGS) entry which is preliminary data.</text>
</comment>
<gene>
    <name evidence="2" type="ORF">ElyMa_001131400</name>
</gene>
<dbReference type="PANTHER" id="PTHR19303">
    <property type="entry name" value="TRANSPOSON"/>
    <property type="match status" value="1"/>
</dbReference>
<accession>A0AAV4I182</accession>
<dbReference type="InterPro" id="IPR050863">
    <property type="entry name" value="CenT-Element_Derived"/>
</dbReference>
<organism evidence="2 3">
    <name type="scientific">Elysia marginata</name>
    <dbReference type="NCBI Taxonomy" id="1093978"/>
    <lineage>
        <taxon>Eukaryota</taxon>
        <taxon>Metazoa</taxon>
        <taxon>Spiralia</taxon>
        <taxon>Lophotrochozoa</taxon>
        <taxon>Mollusca</taxon>
        <taxon>Gastropoda</taxon>
        <taxon>Heterobranchia</taxon>
        <taxon>Euthyneura</taxon>
        <taxon>Panpulmonata</taxon>
        <taxon>Sacoglossa</taxon>
        <taxon>Placobranchoidea</taxon>
        <taxon>Plakobranchidae</taxon>
        <taxon>Elysia</taxon>
    </lineage>
</organism>
<dbReference type="Proteomes" id="UP000762676">
    <property type="component" value="Unassembled WGS sequence"/>
</dbReference>